<name>A0A150XC34_ROSEK</name>
<feature type="chain" id="PRO_5007574478" evidence="1">
    <location>
        <begin position="19"/>
        <end position="277"/>
    </location>
</feature>
<dbReference type="OrthoDB" id="5496093at2"/>
<dbReference type="EMBL" id="LQZQ01000023">
    <property type="protein sequence ID" value="KYG76295.1"/>
    <property type="molecule type" value="Genomic_DNA"/>
</dbReference>
<feature type="signal peptide" evidence="1">
    <location>
        <begin position="1"/>
        <end position="18"/>
    </location>
</feature>
<gene>
    <name evidence="2" type="ORF">MB14_03340</name>
</gene>
<protein>
    <submittedName>
        <fullName evidence="2">Uncharacterized protein</fullName>
    </submittedName>
</protein>
<dbReference type="PROSITE" id="PS51257">
    <property type="entry name" value="PROKAR_LIPOPROTEIN"/>
    <property type="match status" value="1"/>
</dbReference>
<sequence length="277" mass="32669">MKAIINLLLLVFISTACSTPQDSVQDQYAPNEHFDQNWAMDKLWEDGLAEVAHYRAEMNIYGKTRSFDQVFITVKEEFNKEWNVKTDDYQREDLFSVMKVNKFARIETDNYPYHYLSSLFFKRDQPDQLHKMTHTGQEWCGNTFKQFLIEGTNYAYDYNSYFDGTGDGEMGISGTDFLWEDQLSYALRALKFEDGLTFENKVVESQINTKVRTPTIYNAQFSVVDKSDSWQVEAKLDAEKTNVYLFEKDYPNLLISQNSWNGYKLELDSVSRYQYWR</sequence>
<proteinExistence type="predicted"/>
<organism evidence="2 3">
    <name type="scientific">Roseivirga ehrenbergii (strain DSM 102268 / JCM 13514 / KCTC 12282 / NCIMB 14502 / KMM 6017)</name>
    <dbReference type="NCBI Taxonomy" id="279360"/>
    <lineage>
        <taxon>Bacteria</taxon>
        <taxon>Pseudomonadati</taxon>
        <taxon>Bacteroidota</taxon>
        <taxon>Cytophagia</taxon>
        <taxon>Cytophagales</taxon>
        <taxon>Roseivirgaceae</taxon>
        <taxon>Roseivirga</taxon>
    </lineage>
</organism>
<keyword evidence="3" id="KW-1185">Reference proteome</keyword>
<dbReference type="STRING" id="279360.MB14_03340"/>
<comment type="caution">
    <text evidence="2">The sequence shown here is derived from an EMBL/GenBank/DDBJ whole genome shotgun (WGS) entry which is preliminary data.</text>
</comment>
<keyword evidence="1" id="KW-0732">Signal</keyword>
<dbReference type="AlphaFoldDB" id="A0A150XC34"/>
<evidence type="ECO:0000313" key="3">
    <source>
        <dbReference type="Proteomes" id="UP000075583"/>
    </source>
</evidence>
<evidence type="ECO:0000313" key="2">
    <source>
        <dbReference type="EMBL" id="KYG76295.1"/>
    </source>
</evidence>
<evidence type="ECO:0000256" key="1">
    <source>
        <dbReference type="SAM" id="SignalP"/>
    </source>
</evidence>
<reference evidence="2" key="1">
    <citation type="submission" date="2016-01" db="EMBL/GenBank/DDBJ databases">
        <title>Genome sequencing of Roseivirga ehrenbergii KMM 6017.</title>
        <authorList>
            <person name="Selvaratnam C."/>
            <person name="Thevarajoo S."/>
            <person name="Goh K.M."/>
            <person name="Ee R."/>
            <person name="Chan K.-G."/>
            <person name="Chong C.S."/>
        </authorList>
    </citation>
    <scope>NUCLEOTIDE SEQUENCE [LARGE SCALE GENOMIC DNA]</scope>
    <source>
        <strain evidence="2">KMM 6017</strain>
    </source>
</reference>
<dbReference type="RefSeq" id="WP_062591368.1">
    <property type="nucleotide sequence ID" value="NZ_LQZQ01000023.1"/>
</dbReference>
<accession>A0A150XC34</accession>
<dbReference type="Proteomes" id="UP000075583">
    <property type="component" value="Unassembled WGS sequence"/>
</dbReference>